<organism evidence="1 2">
    <name type="scientific">Canavalia gladiata</name>
    <name type="common">Sword bean</name>
    <name type="synonym">Dolichos gladiatus</name>
    <dbReference type="NCBI Taxonomy" id="3824"/>
    <lineage>
        <taxon>Eukaryota</taxon>
        <taxon>Viridiplantae</taxon>
        <taxon>Streptophyta</taxon>
        <taxon>Embryophyta</taxon>
        <taxon>Tracheophyta</taxon>
        <taxon>Spermatophyta</taxon>
        <taxon>Magnoliopsida</taxon>
        <taxon>eudicotyledons</taxon>
        <taxon>Gunneridae</taxon>
        <taxon>Pentapetalae</taxon>
        <taxon>rosids</taxon>
        <taxon>fabids</taxon>
        <taxon>Fabales</taxon>
        <taxon>Fabaceae</taxon>
        <taxon>Papilionoideae</taxon>
        <taxon>50 kb inversion clade</taxon>
        <taxon>NPAAA clade</taxon>
        <taxon>indigoferoid/millettioid clade</taxon>
        <taxon>Phaseoleae</taxon>
        <taxon>Canavalia</taxon>
    </lineage>
</organism>
<dbReference type="EMBL" id="JAYMYQ010000004">
    <property type="protein sequence ID" value="KAK7337748.1"/>
    <property type="molecule type" value="Genomic_DNA"/>
</dbReference>
<sequence>MIVTMSQSEVVIAVAMAAGTGRTRKHRLARDVLRVPSSSMAISSDHALESYMKLHKSVLHAAEKLNKVVYFPLCTNFRYHHATMQRGKRSMMNSNSKDWYVVVFSGKLSDSFVHNWGATLEQ</sequence>
<name>A0AAN9LQL0_CANGL</name>
<evidence type="ECO:0000313" key="2">
    <source>
        <dbReference type="Proteomes" id="UP001367508"/>
    </source>
</evidence>
<proteinExistence type="predicted"/>
<keyword evidence="2" id="KW-1185">Reference proteome</keyword>
<protein>
    <submittedName>
        <fullName evidence="1">Uncharacterized protein</fullName>
    </submittedName>
</protein>
<reference evidence="1 2" key="1">
    <citation type="submission" date="2024-01" db="EMBL/GenBank/DDBJ databases">
        <title>The genomes of 5 underutilized Papilionoideae crops provide insights into root nodulation and disease resistanc.</title>
        <authorList>
            <person name="Jiang F."/>
        </authorList>
    </citation>
    <scope>NUCLEOTIDE SEQUENCE [LARGE SCALE GENOMIC DNA]</scope>
    <source>
        <strain evidence="1">LVBAO_FW01</strain>
        <tissue evidence="1">Leaves</tissue>
    </source>
</reference>
<accession>A0AAN9LQL0</accession>
<dbReference type="Proteomes" id="UP001367508">
    <property type="component" value="Unassembled WGS sequence"/>
</dbReference>
<dbReference type="AlphaFoldDB" id="A0AAN9LQL0"/>
<evidence type="ECO:0000313" key="1">
    <source>
        <dbReference type="EMBL" id="KAK7337748.1"/>
    </source>
</evidence>
<gene>
    <name evidence="1" type="ORF">VNO77_18335</name>
</gene>
<comment type="caution">
    <text evidence="1">The sequence shown here is derived from an EMBL/GenBank/DDBJ whole genome shotgun (WGS) entry which is preliminary data.</text>
</comment>